<name>A0A178L4I0_9PSED</name>
<dbReference type="Proteomes" id="UP000078356">
    <property type="component" value="Unassembled WGS sequence"/>
</dbReference>
<evidence type="ECO:0000256" key="6">
    <source>
        <dbReference type="ARBA" id="ARBA00023065"/>
    </source>
</evidence>
<dbReference type="EMBL" id="LWCR01000067">
    <property type="protein sequence ID" value="OAN24134.1"/>
    <property type="molecule type" value="Genomic_DNA"/>
</dbReference>
<dbReference type="PANTHER" id="PTHR38762">
    <property type="entry name" value="CRYPTIC OUTER MEMBRANE PORIN BGLH-RELATED"/>
    <property type="match status" value="1"/>
</dbReference>
<proteinExistence type="inferred from homology"/>
<dbReference type="InterPro" id="IPR003192">
    <property type="entry name" value="Porin_LamB"/>
</dbReference>
<keyword evidence="4" id="KW-1134">Transmembrane beta strand</keyword>
<evidence type="ECO:0000256" key="7">
    <source>
        <dbReference type="ARBA" id="ARBA00023114"/>
    </source>
</evidence>
<sequence length="408" mass="45022">MNRAITRVMLTGLLGGTLPLAHGLDFSGYLRGGLGTSTGSQSQQCFQLPGASSKFRLGNECEQLAELALSHDLLRLDDGSRLGLYGMVQLYNAYDHTPRFDGDFGRTRLVQGYAYWNGVQALNGGAVWVGRRYYKRNSIDISDFFYWNQSATGGGLEDIPIGDLKYSLAFSRKDNFDQTRYISRYDFNVAGFQTNPNGLLELGASYIDKPSNMQDAHSGWSVTAQHKQQNFLNWGGVNTLALQYGEGPGVALGSTGDIGTRRDSASYRLVEFFDWQIGPRWGGQLQFVYQTDKRDTGDQHWLSTGGRTVYGFAEQWKLATELGYDQVQAPGGTRKLTKLTLAPTWSPRGLTFKNAHPEVRFYVTYAKWNRAAQDAANLLAAGSALSDTGSFGSSLDGANLGVQLEHSW</sequence>
<evidence type="ECO:0000313" key="11">
    <source>
        <dbReference type="Proteomes" id="UP000078356"/>
    </source>
</evidence>
<keyword evidence="8" id="KW-0472">Membrane</keyword>
<accession>A0A178L4I0</accession>
<protein>
    <submittedName>
        <fullName evidence="10">Porin</fullName>
    </submittedName>
</protein>
<dbReference type="GO" id="GO:0006811">
    <property type="term" value="P:monoatomic ion transport"/>
    <property type="evidence" value="ECO:0007669"/>
    <property type="project" value="UniProtKB-KW"/>
</dbReference>
<dbReference type="GO" id="GO:0015144">
    <property type="term" value="F:carbohydrate transmembrane transporter activity"/>
    <property type="evidence" value="ECO:0007669"/>
    <property type="project" value="TreeGrafter"/>
</dbReference>
<evidence type="ECO:0000256" key="5">
    <source>
        <dbReference type="ARBA" id="ARBA00022692"/>
    </source>
</evidence>
<evidence type="ECO:0000256" key="9">
    <source>
        <dbReference type="ARBA" id="ARBA00023237"/>
    </source>
</evidence>
<gene>
    <name evidence="10" type="ORF">A4V15_08825</name>
</gene>
<dbReference type="GO" id="GO:0046930">
    <property type="term" value="C:pore complex"/>
    <property type="evidence" value="ECO:0007669"/>
    <property type="project" value="UniProtKB-KW"/>
</dbReference>
<dbReference type="Pfam" id="PF02264">
    <property type="entry name" value="LamB"/>
    <property type="match status" value="1"/>
</dbReference>
<dbReference type="CDD" id="cd01346">
    <property type="entry name" value="Maltoporin-like"/>
    <property type="match status" value="1"/>
</dbReference>
<evidence type="ECO:0000313" key="10">
    <source>
        <dbReference type="EMBL" id="OAN24134.1"/>
    </source>
</evidence>
<dbReference type="PANTHER" id="PTHR38762:SF1">
    <property type="entry name" value="CRYPTIC OUTER MEMBRANE PORIN BGLH-RELATED"/>
    <property type="match status" value="1"/>
</dbReference>
<keyword evidence="9" id="KW-0998">Cell outer membrane</keyword>
<evidence type="ECO:0000256" key="1">
    <source>
        <dbReference type="ARBA" id="ARBA00004571"/>
    </source>
</evidence>
<dbReference type="InterPro" id="IPR050286">
    <property type="entry name" value="G_neg_Bact_CarbUptk_Porin"/>
</dbReference>
<dbReference type="SUPFAM" id="SSF56935">
    <property type="entry name" value="Porins"/>
    <property type="match status" value="1"/>
</dbReference>
<keyword evidence="3" id="KW-0813">Transport</keyword>
<comment type="subcellular location">
    <subcellularLocation>
        <location evidence="1">Cell outer membrane</location>
        <topology evidence="1">Multi-pass membrane protein</topology>
    </subcellularLocation>
</comment>
<evidence type="ECO:0000256" key="2">
    <source>
        <dbReference type="ARBA" id="ARBA00007055"/>
    </source>
</evidence>
<dbReference type="OrthoDB" id="106611at2"/>
<comment type="caution">
    <text evidence="10">The sequence shown here is derived from an EMBL/GenBank/DDBJ whole genome shotgun (WGS) entry which is preliminary data.</text>
</comment>
<keyword evidence="6" id="KW-0406">Ion transport</keyword>
<organism evidence="10 11">
    <name type="scientific">Pseudomonas oryzihabitans</name>
    <dbReference type="NCBI Taxonomy" id="47885"/>
    <lineage>
        <taxon>Bacteria</taxon>
        <taxon>Pseudomonadati</taxon>
        <taxon>Pseudomonadota</taxon>
        <taxon>Gammaproteobacteria</taxon>
        <taxon>Pseudomonadales</taxon>
        <taxon>Pseudomonadaceae</taxon>
        <taxon>Pseudomonas</taxon>
    </lineage>
</organism>
<dbReference type="Gene3D" id="2.40.170.10">
    <property type="entry name" value="Porin, LamB type"/>
    <property type="match status" value="1"/>
</dbReference>
<evidence type="ECO:0000256" key="8">
    <source>
        <dbReference type="ARBA" id="ARBA00023136"/>
    </source>
</evidence>
<keyword evidence="7" id="KW-0626">Porin</keyword>
<evidence type="ECO:0000256" key="3">
    <source>
        <dbReference type="ARBA" id="ARBA00022448"/>
    </source>
</evidence>
<dbReference type="GO" id="GO:0015774">
    <property type="term" value="P:polysaccharide transport"/>
    <property type="evidence" value="ECO:0007669"/>
    <property type="project" value="TreeGrafter"/>
</dbReference>
<dbReference type="GO" id="GO:0009279">
    <property type="term" value="C:cell outer membrane"/>
    <property type="evidence" value="ECO:0007669"/>
    <property type="project" value="UniProtKB-SubCell"/>
</dbReference>
<dbReference type="AlphaFoldDB" id="A0A178L4I0"/>
<reference evidence="10 11" key="1">
    <citation type="submission" date="2016-04" db="EMBL/GenBank/DDBJ databases">
        <title>Draft Genome Sequences of Staphylococcus capitis Strain H36, S. capitis Strain H65, S. cohnii Strain H62, S. hominis Strain H69, Mycobacterium iranicum Strain H39, Plantibacter sp. Strain H53, Pseudomonas oryzihabitans Strain H72, and Microbacterium sp. Strain H83, isolated from residential settings.</title>
        <authorList>
            <person name="Lymperopoulou D."/>
            <person name="Adams R.I."/>
            <person name="Lindow S."/>
            <person name="Coil D.A."/>
            <person name="Jospin G."/>
            <person name="Eisen J.A."/>
        </authorList>
    </citation>
    <scope>NUCLEOTIDE SEQUENCE [LARGE SCALE GENOMIC DNA]</scope>
    <source>
        <strain evidence="10 11">H72</strain>
    </source>
</reference>
<evidence type="ECO:0000256" key="4">
    <source>
        <dbReference type="ARBA" id="ARBA00022452"/>
    </source>
</evidence>
<dbReference type="RefSeq" id="WP_026083851.1">
    <property type="nucleotide sequence ID" value="NZ_LWCR01000067.1"/>
</dbReference>
<comment type="similarity">
    <text evidence="2">Belongs to the porin LamB (TC 1.B.3) family.</text>
</comment>
<dbReference type="GO" id="GO:0015288">
    <property type="term" value="F:porin activity"/>
    <property type="evidence" value="ECO:0007669"/>
    <property type="project" value="UniProtKB-KW"/>
</dbReference>
<keyword evidence="5" id="KW-0812">Transmembrane</keyword>
<dbReference type="InterPro" id="IPR036998">
    <property type="entry name" value="Porin_LamB_sf"/>
</dbReference>